<reference evidence="1" key="1">
    <citation type="submission" date="2021-03" db="EMBL/GenBank/DDBJ databases">
        <title>Evolutionary priming and transition to the ectomycorrhizal habit in an iconic lineage of mushroom-forming fungi: is preadaptation a requirement?</title>
        <authorList>
            <consortium name="DOE Joint Genome Institute"/>
            <person name="Looney B.P."/>
            <person name="Miyauchi S."/>
            <person name="Morin E."/>
            <person name="Drula E."/>
            <person name="Courty P.E."/>
            <person name="Chicoki N."/>
            <person name="Fauchery L."/>
            <person name="Kohler A."/>
            <person name="Kuo A."/>
            <person name="LaButti K."/>
            <person name="Pangilinan J."/>
            <person name="Lipzen A."/>
            <person name="Riley R."/>
            <person name="Andreopoulos W."/>
            <person name="He G."/>
            <person name="Johnson J."/>
            <person name="Barry K.W."/>
            <person name="Grigoriev I.V."/>
            <person name="Nagy L."/>
            <person name="Hibbett D."/>
            <person name="Henrissat B."/>
            <person name="Matheny P.B."/>
            <person name="Labbe J."/>
            <person name="Martin A.F."/>
        </authorList>
    </citation>
    <scope>NUCLEOTIDE SEQUENCE</scope>
    <source>
        <strain evidence="1">BPL698</strain>
    </source>
</reference>
<proteinExistence type="predicted"/>
<sequence length="221" mass="24906">MKKRKHNPGSLRHWDEPEQLASSLPYDEDEVDKAIQENAAVINVDKVEEEAEEAEEAEEESRELTYDEIWDDSALIAAWESATAEYEAYHGKAKDWKKEPAKRSPLWYNVPPGPSDVTRESGATQPDPENSRPLDYNTFVPSHDPTLEAYGIPPAAVSRDEAFSRAMNAMYWAGYWTAIYHSHGHINKEGIAQDTKANGYHEKQSAGGPDEDDESLISTQR</sequence>
<dbReference type="Proteomes" id="UP001207468">
    <property type="component" value="Unassembled WGS sequence"/>
</dbReference>
<organism evidence="1 2">
    <name type="scientific">Russula earlei</name>
    <dbReference type="NCBI Taxonomy" id="71964"/>
    <lineage>
        <taxon>Eukaryota</taxon>
        <taxon>Fungi</taxon>
        <taxon>Dikarya</taxon>
        <taxon>Basidiomycota</taxon>
        <taxon>Agaricomycotina</taxon>
        <taxon>Agaricomycetes</taxon>
        <taxon>Russulales</taxon>
        <taxon>Russulaceae</taxon>
        <taxon>Russula</taxon>
    </lineage>
</organism>
<evidence type="ECO:0000313" key="2">
    <source>
        <dbReference type="Proteomes" id="UP001207468"/>
    </source>
</evidence>
<comment type="caution">
    <text evidence="1">The sequence shown here is derived from an EMBL/GenBank/DDBJ whole genome shotgun (WGS) entry which is preliminary data.</text>
</comment>
<protein>
    <submittedName>
        <fullName evidence="1">Uncharacterized protein</fullName>
    </submittedName>
</protein>
<dbReference type="EMBL" id="JAGFNK010000006">
    <property type="protein sequence ID" value="KAI9512765.1"/>
    <property type="molecule type" value="Genomic_DNA"/>
</dbReference>
<evidence type="ECO:0000313" key="1">
    <source>
        <dbReference type="EMBL" id="KAI9512765.1"/>
    </source>
</evidence>
<keyword evidence="2" id="KW-1185">Reference proteome</keyword>
<gene>
    <name evidence="1" type="ORF">F5148DRAFT_1161452</name>
</gene>
<name>A0ACC0UM38_9AGAM</name>
<accession>A0ACC0UM38</accession>